<dbReference type="PANTHER" id="PTHR31228:SF36">
    <property type="entry name" value="CYSTATIN_MONELLIN SUPERFAMILY PROTEIN"/>
    <property type="match status" value="1"/>
</dbReference>
<sequence>MAIGDPDWTAADTLHVYMRLRCEPEDIPEDVLNPCGKGPYLTLEEELRLINKQVEDSEGFDINFKEFRDIYNYQPVDFDDKEYVMPPETHGELMDRLSRDSLERYNEENVQYFFYMLSRLDFHLYTRFLHFMNGFFVCVCGVCETGTPSTMYFITFQGKDPSDDDEPNHFRAKVCHYSYRPNKYHSCELKPEKSGTLFFPKSYL</sequence>
<dbReference type="EMBL" id="CACVBM020000743">
    <property type="protein sequence ID" value="CAA7022825.1"/>
    <property type="molecule type" value="Genomic_DNA"/>
</dbReference>
<name>A0A6D2I3I3_9BRAS</name>
<evidence type="ECO:0000313" key="1">
    <source>
        <dbReference type="EMBL" id="CAA7022825.1"/>
    </source>
</evidence>
<dbReference type="AlphaFoldDB" id="A0A6D2I3I3"/>
<dbReference type="PANTHER" id="PTHR31228">
    <property type="entry name" value="CYSTATIN/MONELLIN SUPERFAMILY PROTEIN"/>
    <property type="match status" value="1"/>
</dbReference>
<comment type="caution">
    <text evidence="1">The sequence shown here is derived from an EMBL/GenBank/DDBJ whole genome shotgun (WGS) entry which is preliminary data.</text>
</comment>
<protein>
    <submittedName>
        <fullName evidence="1">Uncharacterized protein</fullName>
    </submittedName>
</protein>
<reference evidence="1" key="1">
    <citation type="submission" date="2020-01" db="EMBL/GenBank/DDBJ databases">
        <authorList>
            <person name="Mishra B."/>
        </authorList>
    </citation>
    <scope>NUCLEOTIDE SEQUENCE [LARGE SCALE GENOMIC DNA]</scope>
</reference>
<dbReference type="Proteomes" id="UP000467841">
    <property type="component" value="Unassembled WGS sequence"/>
</dbReference>
<gene>
    <name evidence="1" type="ORF">MERR_LOCUS10060</name>
</gene>
<dbReference type="OrthoDB" id="1625419at2759"/>
<organism evidence="1 2">
    <name type="scientific">Microthlaspi erraticum</name>
    <dbReference type="NCBI Taxonomy" id="1685480"/>
    <lineage>
        <taxon>Eukaryota</taxon>
        <taxon>Viridiplantae</taxon>
        <taxon>Streptophyta</taxon>
        <taxon>Embryophyta</taxon>
        <taxon>Tracheophyta</taxon>
        <taxon>Spermatophyta</taxon>
        <taxon>Magnoliopsida</taxon>
        <taxon>eudicotyledons</taxon>
        <taxon>Gunneridae</taxon>
        <taxon>Pentapetalae</taxon>
        <taxon>rosids</taxon>
        <taxon>malvids</taxon>
        <taxon>Brassicales</taxon>
        <taxon>Brassicaceae</taxon>
        <taxon>Coluteocarpeae</taxon>
        <taxon>Microthlaspi</taxon>
    </lineage>
</organism>
<keyword evidence="2" id="KW-1185">Reference proteome</keyword>
<proteinExistence type="predicted"/>
<evidence type="ECO:0000313" key="2">
    <source>
        <dbReference type="Proteomes" id="UP000467841"/>
    </source>
</evidence>
<accession>A0A6D2I3I3</accession>